<dbReference type="EMBL" id="NSLI01000003">
    <property type="protein sequence ID" value="PAX08399.1"/>
    <property type="molecule type" value="Genomic_DNA"/>
</dbReference>
<proteinExistence type="predicted"/>
<keyword evidence="4" id="KW-1185">Reference proteome</keyword>
<reference evidence="4" key="1">
    <citation type="submission" date="2017-09" db="EMBL/GenBank/DDBJ databases">
        <authorList>
            <person name="Feng G."/>
            <person name="Zhu H."/>
        </authorList>
    </citation>
    <scope>NUCLEOTIDE SEQUENCE [LARGE SCALE GENOMIC DNA]</scope>
    <source>
        <strain evidence="4">1PNM-20</strain>
    </source>
</reference>
<feature type="transmembrane region" description="Helical" evidence="1">
    <location>
        <begin position="27"/>
        <end position="47"/>
    </location>
</feature>
<accession>A0A2A2SGM5</accession>
<organism evidence="3 4">
    <name type="scientific">Sphingomonas lenta</name>
    <dbReference type="NCBI Taxonomy" id="1141887"/>
    <lineage>
        <taxon>Bacteria</taxon>
        <taxon>Pseudomonadati</taxon>
        <taxon>Pseudomonadota</taxon>
        <taxon>Alphaproteobacteria</taxon>
        <taxon>Sphingomonadales</taxon>
        <taxon>Sphingomonadaceae</taxon>
        <taxon>Sphingomonas</taxon>
    </lineage>
</organism>
<dbReference type="PANTHER" id="PTHR36505:SF1">
    <property type="entry name" value="BLR1072 PROTEIN"/>
    <property type="match status" value="1"/>
</dbReference>
<keyword evidence="1" id="KW-0472">Membrane</keyword>
<dbReference type="InterPro" id="IPR027275">
    <property type="entry name" value="PRC-brl_dom"/>
</dbReference>
<gene>
    <name evidence="3" type="ORF">CKY28_11760</name>
</gene>
<dbReference type="RefSeq" id="WP_095998641.1">
    <property type="nucleotide sequence ID" value="NZ_NSLI01000003.1"/>
</dbReference>
<evidence type="ECO:0000256" key="1">
    <source>
        <dbReference type="SAM" id="Phobius"/>
    </source>
</evidence>
<dbReference type="Gene3D" id="2.30.30.240">
    <property type="entry name" value="PRC-barrel domain"/>
    <property type="match status" value="1"/>
</dbReference>
<dbReference type="Pfam" id="PF05239">
    <property type="entry name" value="PRC"/>
    <property type="match status" value="1"/>
</dbReference>
<keyword evidence="1" id="KW-0812">Transmembrane</keyword>
<name>A0A2A2SGM5_9SPHN</name>
<dbReference type="InterPro" id="IPR011033">
    <property type="entry name" value="PRC_barrel-like_sf"/>
</dbReference>
<feature type="domain" description="PRC-barrel" evidence="2">
    <location>
        <begin position="68"/>
        <end position="144"/>
    </location>
</feature>
<evidence type="ECO:0000259" key="2">
    <source>
        <dbReference type="Pfam" id="PF05239"/>
    </source>
</evidence>
<comment type="caution">
    <text evidence="3">The sequence shown here is derived from an EMBL/GenBank/DDBJ whole genome shotgun (WGS) entry which is preliminary data.</text>
</comment>
<sequence>MFQEENDGSARYVTDERSRSGVSGLDWNTLGLGAAALGALAGATYLARSNARRDDRLKLQTDESVRLISSSKVEGTPVVGRNGESLGKIQSFMVDKYTGRVAYAVMSFGGTMGFGESLFPLPWDVLTYDTNKDGYVLALTKEQLADAPRFTASDAPEFDVGYRRSLAGYYNR</sequence>
<dbReference type="PANTHER" id="PTHR36505">
    <property type="entry name" value="BLR1072 PROTEIN"/>
    <property type="match status" value="1"/>
</dbReference>
<dbReference type="AlphaFoldDB" id="A0A2A2SGM5"/>
<keyword evidence="1" id="KW-1133">Transmembrane helix</keyword>
<dbReference type="OrthoDB" id="7274881at2"/>
<protein>
    <recommendedName>
        <fullName evidence="2">PRC-barrel domain-containing protein</fullName>
    </recommendedName>
</protein>
<dbReference type="Proteomes" id="UP000218151">
    <property type="component" value="Unassembled WGS sequence"/>
</dbReference>
<evidence type="ECO:0000313" key="3">
    <source>
        <dbReference type="EMBL" id="PAX08399.1"/>
    </source>
</evidence>
<dbReference type="SUPFAM" id="SSF50346">
    <property type="entry name" value="PRC-barrel domain"/>
    <property type="match status" value="1"/>
</dbReference>
<evidence type="ECO:0000313" key="4">
    <source>
        <dbReference type="Proteomes" id="UP000218151"/>
    </source>
</evidence>